<dbReference type="HOGENOM" id="CLU_955570_0_0_6"/>
<feature type="chain" id="PRO_5001707417" description="DUF4124 domain-containing protein" evidence="2">
    <location>
        <begin position="19"/>
        <end position="291"/>
    </location>
</feature>
<dbReference type="InterPro" id="IPR025392">
    <property type="entry name" value="DUF4124"/>
</dbReference>
<feature type="region of interest" description="Disordered" evidence="1">
    <location>
        <begin position="104"/>
        <end position="140"/>
    </location>
</feature>
<evidence type="ECO:0000256" key="1">
    <source>
        <dbReference type="SAM" id="MobiDB-lite"/>
    </source>
</evidence>
<keyword evidence="2" id="KW-0732">Signal</keyword>
<evidence type="ECO:0000313" key="4">
    <source>
        <dbReference type="EMBL" id="AIF48853.1"/>
    </source>
</evidence>
<dbReference type="OrthoDB" id="5339269at2"/>
<proteinExistence type="predicted"/>
<dbReference type="Pfam" id="PF13511">
    <property type="entry name" value="DUF4124"/>
    <property type="match status" value="1"/>
</dbReference>
<reference evidence="4 5" key="1">
    <citation type="submission" date="2014-07" db="EMBL/GenBank/DDBJ databases">
        <title>Complete Genome Sequence of Dyella japonica Strain A8 Isolated from Malaysian Tropical Soil.</title>
        <authorList>
            <person name="Hui R.K.H."/>
            <person name="Chen J.-W."/>
            <person name="Chan K.-G."/>
            <person name="Leung F.C.C."/>
        </authorList>
    </citation>
    <scope>NUCLEOTIDE SEQUENCE [LARGE SCALE GENOMIC DNA]</scope>
    <source>
        <strain evidence="4 5">A8</strain>
    </source>
</reference>
<feature type="domain" description="DUF4124" evidence="3">
    <location>
        <begin position="8"/>
        <end position="40"/>
    </location>
</feature>
<dbReference type="RefSeq" id="WP_019466867.1">
    <property type="nucleotide sequence ID" value="NZ_ALOY01000179.1"/>
</dbReference>
<sequence length="291" mass="31607">MRWYPFFALCLFAATAHGQSVFECKQKDGATSYQDTPCPGKPNDPPAVTFAKPAAGALTEQQRRQAMALIDHFLDIGQFAPAVDIAQKNGLESYLQQRMSVRTHQHPAGLAQGAGAISSPLRGSDHQPGTPTPSSQPSPVACLDKTRLTNRMSPVELWRSIGSCISSGRYDDGIFMFALAGSYGAFDRQRVVDVSAHQASQLLPMVTYASLPADKVSAFQSLASKTLEDMPKRLVYCKEVARMGPPEYFPGYMVQHGLGPFTGAHMAQPLVVPFDAKAAWARAVKQYLLCP</sequence>
<dbReference type="PATRIC" id="fig|1217721.7.peg.3532"/>
<name>A0A075K9G8_9GAMM</name>
<evidence type="ECO:0000256" key="2">
    <source>
        <dbReference type="SAM" id="SignalP"/>
    </source>
</evidence>
<organism evidence="4 5">
    <name type="scientific">Dyella japonica A8</name>
    <dbReference type="NCBI Taxonomy" id="1217721"/>
    <lineage>
        <taxon>Bacteria</taxon>
        <taxon>Pseudomonadati</taxon>
        <taxon>Pseudomonadota</taxon>
        <taxon>Gammaproteobacteria</taxon>
        <taxon>Lysobacterales</taxon>
        <taxon>Rhodanobacteraceae</taxon>
        <taxon>Dyella</taxon>
    </lineage>
</organism>
<feature type="signal peptide" evidence="2">
    <location>
        <begin position="1"/>
        <end position="18"/>
    </location>
</feature>
<dbReference type="Proteomes" id="UP000027987">
    <property type="component" value="Chromosome"/>
</dbReference>
<dbReference type="KEGG" id="dja:HY57_17200"/>
<dbReference type="AlphaFoldDB" id="A0A075K9G8"/>
<evidence type="ECO:0000313" key="5">
    <source>
        <dbReference type="Proteomes" id="UP000027987"/>
    </source>
</evidence>
<keyword evidence="5" id="KW-1185">Reference proteome</keyword>
<evidence type="ECO:0000259" key="3">
    <source>
        <dbReference type="Pfam" id="PF13511"/>
    </source>
</evidence>
<dbReference type="EMBL" id="CP008884">
    <property type="protein sequence ID" value="AIF48853.1"/>
    <property type="molecule type" value="Genomic_DNA"/>
</dbReference>
<gene>
    <name evidence="4" type="ORF">HY57_17200</name>
</gene>
<protein>
    <recommendedName>
        <fullName evidence="3">DUF4124 domain-containing protein</fullName>
    </recommendedName>
</protein>
<accession>A0A075K9G8</accession>